<organism evidence="3 4">
    <name type="scientific">Candidatus Filomicrobium marinum</name>
    <dbReference type="NCBI Taxonomy" id="1608628"/>
    <lineage>
        <taxon>Bacteria</taxon>
        <taxon>Pseudomonadati</taxon>
        <taxon>Pseudomonadota</taxon>
        <taxon>Alphaproteobacteria</taxon>
        <taxon>Hyphomicrobiales</taxon>
        <taxon>Hyphomicrobiaceae</taxon>
        <taxon>Filomicrobium</taxon>
    </lineage>
</organism>
<keyword evidence="4" id="KW-1185">Reference proteome</keyword>
<evidence type="ECO:0000313" key="4">
    <source>
        <dbReference type="Proteomes" id="UP000033187"/>
    </source>
</evidence>
<dbReference type="RefSeq" id="WP_046478533.1">
    <property type="nucleotide sequence ID" value="NZ_LN829118.1"/>
</dbReference>
<feature type="transmembrane region" description="Helical" evidence="1">
    <location>
        <begin position="14"/>
        <end position="30"/>
    </location>
</feature>
<name>A0A0D6JII9_9HYPH</name>
<dbReference type="InterPro" id="IPR005530">
    <property type="entry name" value="SPW"/>
</dbReference>
<evidence type="ECO:0000313" key="3">
    <source>
        <dbReference type="EMBL" id="CPR21773.1"/>
    </source>
</evidence>
<accession>A0A0D6JII9</accession>
<keyword evidence="1" id="KW-0812">Transmembrane</keyword>
<sequence>MPASFHVPKHWQDWVSWILGFWLLLSPWTLHYSDDSPALRNAVIVGFLLIFAEVVTLSAFRPWEEWATILIGAWLIVSPFVLEFIHPMGTANAIIIGAIVLLLSSYELWRVSTGRKIES</sequence>
<keyword evidence="1" id="KW-1133">Transmembrane helix</keyword>
<dbReference type="KEGG" id="fiy:BN1229_v1_3206"/>
<gene>
    <name evidence="3" type="ORF">YBN1229_v1_3206</name>
</gene>
<proteinExistence type="predicted"/>
<feature type="transmembrane region" description="Helical" evidence="1">
    <location>
        <begin position="92"/>
        <end position="109"/>
    </location>
</feature>
<keyword evidence="1" id="KW-0472">Membrane</keyword>
<evidence type="ECO:0000259" key="2">
    <source>
        <dbReference type="Pfam" id="PF03779"/>
    </source>
</evidence>
<feature type="transmembrane region" description="Helical" evidence="1">
    <location>
        <begin position="42"/>
        <end position="60"/>
    </location>
</feature>
<feature type="domain" description="SPW repeat-containing integral membrane" evidence="2">
    <location>
        <begin position="11"/>
        <end position="104"/>
    </location>
</feature>
<reference evidence="3" key="1">
    <citation type="journal article" date="2015" name="Genome Announc.">
        <title>Complete Genome Sequences of Two Strains of Candidatus Filomicrobium marinum, a Methanesulfonate-Degrading Species.</title>
        <authorList>
            <person name="Henriques A.C."/>
            <person name="De Marco P."/>
        </authorList>
    </citation>
    <scope>NUCLEOTIDE SEQUENCE</scope>
    <source>
        <strain evidence="3">Berkeley</strain>
    </source>
</reference>
<evidence type="ECO:0000256" key="1">
    <source>
        <dbReference type="SAM" id="Phobius"/>
    </source>
</evidence>
<dbReference type="KEGG" id="fil:BN1229_v1_2708"/>
<dbReference type="EMBL" id="LN829119">
    <property type="protein sequence ID" value="CPR21773.1"/>
    <property type="molecule type" value="Genomic_DNA"/>
</dbReference>
<dbReference type="Pfam" id="PF03779">
    <property type="entry name" value="SPW"/>
    <property type="match status" value="1"/>
</dbReference>
<dbReference type="AlphaFoldDB" id="A0A0D6JII9"/>
<dbReference type="Proteomes" id="UP000033187">
    <property type="component" value="Chromosome 1"/>
</dbReference>
<protein>
    <recommendedName>
        <fullName evidence="2">SPW repeat-containing integral membrane domain-containing protein</fullName>
    </recommendedName>
</protein>